<proteinExistence type="predicted"/>
<reference evidence="1 2" key="1">
    <citation type="submission" date="2021-12" db="EMBL/GenBank/DDBJ databases">
        <title>Discovery of the Pendulisporaceae a myxobacterial family with distinct sporulation behavior and unique specialized metabolism.</title>
        <authorList>
            <person name="Garcia R."/>
            <person name="Popoff A."/>
            <person name="Bader C.D."/>
            <person name="Loehr J."/>
            <person name="Walesch S."/>
            <person name="Walt C."/>
            <person name="Boldt J."/>
            <person name="Bunk B."/>
            <person name="Haeckl F.J.F.P.J."/>
            <person name="Gunesch A.P."/>
            <person name="Birkelbach J."/>
            <person name="Nuebel U."/>
            <person name="Pietschmann T."/>
            <person name="Bach T."/>
            <person name="Mueller R."/>
        </authorList>
    </citation>
    <scope>NUCLEOTIDE SEQUENCE [LARGE SCALE GENOMIC DNA]</scope>
    <source>
        <strain evidence="1 2">MSr12523</strain>
    </source>
</reference>
<dbReference type="RefSeq" id="WP_394841341.1">
    <property type="nucleotide sequence ID" value="NZ_CP089982.1"/>
</dbReference>
<sequence length="225" mass="25735">MDGSVAVRFFRSRFRSAGDSERARYEKKYLKSALDFHGVTLPFVRKAALEFARAHELDTASLRSVTEALFETNFHDLRSAGIAVLERRRELLGLGDVPWLLELVRKSPGWAHVDWLAIKLIGPTVQDQRTMPRLLRAWSRDEDFWVRRTALLAQHDALLAGGGDFGLFEEIAAPLLDETEFFIRKAIGWVLRATSKKRPELVRAFVARHGERMSGLTRREASKYI</sequence>
<dbReference type="EMBL" id="CP089982">
    <property type="protein sequence ID" value="WXA90723.1"/>
    <property type="molecule type" value="Genomic_DNA"/>
</dbReference>
<protein>
    <submittedName>
        <fullName evidence="1">DNA alkylation repair protein</fullName>
    </submittedName>
</protein>
<dbReference type="Gene3D" id="1.25.10.90">
    <property type="match status" value="1"/>
</dbReference>
<dbReference type="Proteomes" id="UP001379533">
    <property type="component" value="Chromosome"/>
</dbReference>
<evidence type="ECO:0000313" key="1">
    <source>
        <dbReference type="EMBL" id="WXA90723.1"/>
    </source>
</evidence>
<organism evidence="1 2">
    <name type="scientific">Pendulispora brunnea</name>
    <dbReference type="NCBI Taxonomy" id="2905690"/>
    <lineage>
        <taxon>Bacteria</taxon>
        <taxon>Pseudomonadati</taxon>
        <taxon>Myxococcota</taxon>
        <taxon>Myxococcia</taxon>
        <taxon>Myxococcales</taxon>
        <taxon>Sorangiineae</taxon>
        <taxon>Pendulisporaceae</taxon>
        <taxon>Pendulispora</taxon>
    </lineage>
</organism>
<evidence type="ECO:0000313" key="2">
    <source>
        <dbReference type="Proteomes" id="UP001379533"/>
    </source>
</evidence>
<dbReference type="PANTHER" id="PTHR34070:SF1">
    <property type="entry name" value="DNA ALKYLATION REPAIR PROTEIN"/>
    <property type="match status" value="1"/>
</dbReference>
<dbReference type="SUPFAM" id="SSF48371">
    <property type="entry name" value="ARM repeat"/>
    <property type="match status" value="1"/>
</dbReference>
<gene>
    <name evidence="1" type="ORF">LZC95_30250</name>
</gene>
<accession>A0ABZ2JW65</accession>
<dbReference type="Pfam" id="PF08713">
    <property type="entry name" value="DNA_alkylation"/>
    <property type="match status" value="1"/>
</dbReference>
<keyword evidence="2" id="KW-1185">Reference proteome</keyword>
<dbReference type="PANTHER" id="PTHR34070">
    <property type="entry name" value="ARMADILLO-TYPE FOLD"/>
    <property type="match status" value="1"/>
</dbReference>
<name>A0ABZ2JW65_9BACT</name>
<dbReference type="InterPro" id="IPR014825">
    <property type="entry name" value="DNA_alkylation"/>
</dbReference>
<dbReference type="InterPro" id="IPR016024">
    <property type="entry name" value="ARM-type_fold"/>
</dbReference>